<comment type="caution">
    <text evidence="2">The sequence shown here is derived from an EMBL/GenBank/DDBJ whole genome shotgun (WGS) entry which is preliminary data.</text>
</comment>
<reference evidence="2 3" key="1">
    <citation type="submission" date="2024-05" db="EMBL/GenBank/DDBJ databases">
        <title>Haplotype-resolved chromosome-level genome assembly of Huyou (Citrus changshanensis).</title>
        <authorList>
            <person name="Miao C."/>
            <person name="Chen W."/>
            <person name="Wu Y."/>
            <person name="Wang L."/>
            <person name="Zhao S."/>
            <person name="Grierson D."/>
            <person name="Xu C."/>
            <person name="Chen K."/>
        </authorList>
    </citation>
    <scope>NUCLEOTIDE SEQUENCE [LARGE SCALE GENOMIC DNA]</scope>
    <source>
        <strain evidence="2">01-14</strain>
        <tissue evidence="2">Leaf</tissue>
    </source>
</reference>
<organism evidence="2 3">
    <name type="scientific">Citrus x changshan-huyou</name>
    <dbReference type="NCBI Taxonomy" id="2935761"/>
    <lineage>
        <taxon>Eukaryota</taxon>
        <taxon>Viridiplantae</taxon>
        <taxon>Streptophyta</taxon>
        <taxon>Embryophyta</taxon>
        <taxon>Tracheophyta</taxon>
        <taxon>Spermatophyta</taxon>
        <taxon>Magnoliopsida</taxon>
        <taxon>eudicotyledons</taxon>
        <taxon>Gunneridae</taxon>
        <taxon>Pentapetalae</taxon>
        <taxon>rosids</taxon>
        <taxon>malvids</taxon>
        <taxon>Sapindales</taxon>
        <taxon>Rutaceae</taxon>
        <taxon>Aurantioideae</taxon>
        <taxon>Citrus</taxon>
    </lineage>
</organism>
<dbReference type="CDD" id="cd06257">
    <property type="entry name" value="DnaJ"/>
    <property type="match status" value="1"/>
</dbReference>
<dbReference type="PROSITE" id="PS00636">
    <property type="entry name" value="DNAJ_1"/>
    <property type="match status" value="1"/>
</dbReference>
<feature type="domain" description="J" evidence="1">
    <location>
        <begin position="7"/>
        <end position="76"/>
    </location>
</feature>
<dbReference type="PRINTS" id="PR00625">
    <property type="entry name" value="JDOMAIN"/>
</dbReference>
<dbReference type="InterPro" id="IPR001623">
    <property type="entry name" value="DnaJ_domain"/>
</dbReference>
<dbReference type="InterPro" id="IPR036869">
    <property type="entry name" value="J_dom_sf"/>
</dbReference>
<dbReference type="PANTHER" id="PTHR44743:SF12">
    <property type="entry name" value="J DOMAIN-CONTAINING PROTEIN"/>
    <property type="match status" value="1"/>
</dbReference>
<evidence type="ECO:0000313" key="3">
    <source>
        <dbReference type="Proteomes" id="UP001428341"/>
    </source>
</evidence>
<dbReference type="SMART" id="SM00271">
    <property type="entry name" value="DnaJ"/>
    <property type="match status" value="1"/>
</dbReference>
<evidence type="ECO:0000259" key="1">
    <source>
        <dbReference type="PROSITE" id="PS50076"/>
    </source>
</evidence>
<gene>
    <name evidence="2" type="ORF">WN944_017114</name>
</gene>
<dbReference type="EMBL" id="JBCGBO010000005">
    <property type="protein sequence ID" value="KAK9201905.1"/>
    <property type="molecule type" value="Genomic_DNA"/>
</dbReference>
<dbReference type="SUPFAM" id="SSF46565">
    <property type="entry name" value="Chaperone J-domain"/>
    <property type="match status" value="1"/>
</dbReference>
<name>A0AAP0QP85_9ROSI</name>
<dbReference type="PROSITE" id="PS50076">
    <property type="entry name" value="DNAJ_2"/>
    <property type="match status" value="1"/>
</dbReference>
<sequence length="148" mass="16613">MSDTGACYYSVLGLHKQASASEIRDAYRKLALKWHPDRWMKDPVAAGEANRRFQQIQEAYSVLSDAAKRTVYDAGLLGLLADDDDEEFCDFMQEMALMMESVSPQEGYTLEHLQGLLTDMIANEQRIGFGFVDGCDSHFQSARKKGSC</sequence>
<dbReference type="Proteomes" id="UP001428341">
    <property type="component" value="Unassembled WGS sequence"/>
</dbReference>
<keyword evidence="3" id="KW-1185">Reference proteome</keyword>
<accession>A0AAP0QP85</accession>
<dbReference type="PANTHER" id="PTHR44743">
    <property type="entry name" value="PUTATIVE, EXPRESSED-RELATED"/>
    <property type="match status" value="1"/>
</dbReference>
<dbReference type="Pfam" id="PF00226">
    <property type="entry name" value="DnaJ"/>
    <property type="match status" value="1"/>
</dbReference>
<dbReference type="InterPro" id="IPR018253">
    <property type="entry name" value="DnaJ_domain_CS"/>
</dbReference>
<dbReference type="Gene3D" id="1.10.287.110">
    <property type="entry name" value="DnaJ domain"/>
    <property type="match status" value="1"/>
</dbReference>
<protein>
    <recommendedName>
        <fullName evidence="1">J domain-containing protein</fullName>
    </recommendedName>
</protein>
<dbReference type="AlphaFoldDB" id="A0AAP0QP85"/>
<proteinExistence type="predicted"/>
<evidence type="ECO:0000313" key="2">
    <source>
        <dbReference type="EMBL" id="KAK9201905.1"/>
    </source>
</evidence>